<organism evidence="4 5">
    <name type="scientific">Actinomadura fibrosa</name>
    <dbReference type="NCBI Taxonomy" id="111802"/>
    <lineage>
        <taxon>Bacteria</taxon>
        <taxon>Bacillati</taxon>
        <taxon>Actinomycetota</taxon>
        <taxon>Actinomycetes</taxon>
        <taxon>Streptosporangiales</taxon>
        <taxon>Thermomonosporaceae</taxon>
        <taxon>Actinomadura</taxon>
    </lineage>
</organism>
<keyword evidence="2" id="KW-0472">Membrane</keyword>
<dbReference type="Proteomes" id="UP001597063">
    <property type="component" value="Unassembled WGS sequence"/>
</dbReference>
<feature type="chain" id="PRO_5047265634" evidence="3">
    <location>
        <begin position="45"/>
        <end position="865"/>
    </location>
</feature>
<comment type="caution">
    <text evidence="4">The sequence shown here is derived from an EMBL/GenBank/DDBJ whole genome shotgun (WGS) entry which is preliminary data.</text>
</comment>
<dbReference type="EMBL" id="JBHTGP010000024">
    <property type="protein sequence ID" value="MFD0690897.1"/>
    <property type="molecule type" value="Genomic_DNA"/>
</dbReference>
<proteinExistence type="predicted"/>
<protein>
    <submittedName>
        <fullName evidence="4">Uncharacterized protein</fullName>
    </submittedName>
</protein>
<feature type="compositionally biased region" description="Basic and acidic residues" evidence="1">
    <location>
        <begin position="420"/>
        <end position="434"/>
    </location>
</feature>
<evidence type="ECO:0000313" key="5">
    <source>
        <dbReference type="Proteomes" id="UP001597063"/>
    </source>
</evidence>
<keyword evidence="5" id="KW-1185">Reference proteome</keyword>
<evidence type="ECO:0000256" key="3">
    <source>
        <dbReference type="SAM" id="SignalP"/>
    </source>
</evidence>
<evidence type="ECO:0000256" key="2">
    <source>
        <dbReference type="SAM" id="Phobius"/>
    </source>
</evidence>
<dbReference type="RefSeq" id="WP_165502752.1">
    <property type="nucleotide sequence ID" value="NZ_CAACUY010000016.1"/>
</dbReference>
<feature type="region of interest" description="Disordered" evidence="1">
    <location>
        <begin position="42"/>
        <end position="80"/>
    </location>
</feature>
<keyword evidence="2" id="KW-0812">Transmembrane</keyword>
<feature type="transmembrane region" description="Helical" evidence="2">
    <location>
        <begin position="838"/>
        <end position="857"/>
    </location>
</feature>
<sequence length="865" mass="93491">MGALEAAMPHRPGRRAADGRWRRLVALCAAALLASIAAAPGASATRPASPLGTERAAGTSATESAAQAPAPDPKHSLDLGDPGLLWTPRGEIIMEWIAGEGAFGDLAATYAATWLSLDVPGLSAEERTKYAQELDRILRANWGKREEANTGVSITTAQAIKKSNPRLYEELLKNGQIKADSVLLQTVGRNWSQAPDKNNGLLALHAEVMALKAQVWAKYIVAALKAGKSEADIAKSLRTLDQELIKLGEGPAYRKRLEQAFTSSDGVSVSSSRLSKGDLVVRQPCAGRCSTIAEDVDYVVPTQKLSDVVVGLAYAQAAMRFIDRAAAQNDEAQATTWVNNLQTVAKRLQEYYTANQSGSLDKVARARGAWRLMNEMLKQEDFQLRFNQRPKAIATKVHGVRYALQKNIGESEQQVQQRADQARKEAEKAKKKAAENAGANPTCAVSMARPRTGPAMAVFAPARRCGGSGKEGGLIEGLASSGLGGVDFTTLQMRYMSDDGSGIKYAFSAQAASPGLSQDFGAGLDAYVNSTADLRTWLVLDPDKFWVNLNPDEPERIIDPALGQTNAGKALLEADYQMKRTEGRLLDPKTDLGARYWDEVEGTCVSSRSWIVPGDVEVREKGSSLYVLKAELSVKTKADRIANAGKLACTPDSASEAHNEQLERRLVLPEVIKAVNTAPEYAPIRRAFLARVIAQWIRERHRSGHRTSFDGLIDSGDIGPAKLDDGWRPRQVYDSFVHSVQNGDFSYTQTEERGGVRYVRHMTIGGVDFSRIPMNGVSAAQMDQRQPRLSETVDASADHPATASDGSVWLGDGVTMPKEGLWTRTSGSVRAFASGRTGIAVIIVGAFVVVTFGLRAGSARTRRTS</sequence>
<name>A0ABW2XYI6_9ACTN</name>
<accession>A0ABW2XYI6</accession>
<keyword evidence="3" id="KW-0732">Signal</keyword>
<feature type="region of interest" description="Disordered" evidence="1">
    <location>
        <begin position="411"/>
        <end position="435"/>
    </location>
</feature>
<keyword evidence="2" id="KW-1133">Transmembrane helix</keyword>
<reference evidence="5" key="1">
    <citation type="journal article" date="2019" name="Int. J. Syst. Evol. Microbiol.">
        <title>The Global Catalogue of Microorganisms (GCM) 10K type strain sequencing project: providing services to taxonomists for standard genome sequencing and annotation.</title>
        <authorList>
            <consortium name="The Broad Institute Genomics Platform"/>
            <consortium name="The Broad Institute Genome Sequencing Center for Infectious Disease"/>
            <person name="Wu L."/>
            <person name="Ma J."/>
        </authorList>
    </citation>
    <scope>NUCLEOTIDE SEQUENCE [LARGE SCALE GENOMIC DNA]</scope>
    <source>
        <strain evidence="5">JCM 9371</strain>
    </source>
</reference>
<feature type="signal peptide" evidence="3">
    <location>
        <begin position="1"/>
        <end position="44"/>
    </location>
</feature>
<gene>
    <name evidence="4" type="ORF">ACFQZM_40850</name>
</gene>
<feature type="region of interest" description="Disordered" evidence="1">
    <location>
        <begin position="783"/>
        <end position="809"/>
    </location>
</feature>
<evidence type="ECO:0000256" key="1">
    <source>
        <dbReference type="SAM" id="MobiDB-lite"/>
    </source>
</evidence>
<evidence type="ECO:0000313" key="4">
    <source>
        <dbReference type="EMBL" id="MFD0690897.1"/>
    </source>
</evidence>